<keyword evidence="2" id="KW-1185">Reference proteome</keyword>
<gene>
    <name evidence="1" type="ORF">FHS56_001317</name>
</gene>
<comment type="caution">
    <text evidence="1">The sequence shown here is derived from an EMBL/GenBank/DDBJ whole genome shotgun (WGS) entry which is preliminary data.</text>
</comment>
<organism evidence="1 2">
    <name type="scientific">Thermonema lapsum</name>
    <dbReference type="NCBI Taxonomy" id="28195"/>
    <lineage>
        <taxon>Bacteria</taxon>
        <taxon>Pseudomonadati</taxon>
        <taxon>Bacteroidota</taxon>
        <taxon>Cytophagia</taxon>
        <taxon>Cytophagales</taxon>
        <taxon>Thermonemataceae</taxon>
        <taxon>Thermonema</taxon>
    </lineage>
</organism>
<dbReference type="AlphaFoldDB" id="A0A846MQE4"/>
<protein>
    <submittedName>
        <fullName evidence="1">Uncharacterized protein</fullName>
    </submittedName>
</protein>
<reference evidence="1 2" key="1">
    <citation type="submission" date="2020-03" db="EMBL/GenBank/DDBJ databases">
        <title>Genomic Encyclopedia of Type Strains, Phase IV (KMG-IV): sequencing the most valuable type-strain genomes for metagenomic binning, comparative biology and taxonomic classification.</title>
        <authorList>
            <person name="Goeker M."/>
        </authorList>
    </citation>
    <scope>NUCLEOTIDE SEQUENCE [LARGE SCALE GENOMIC DNA]</scope>
    <source>
        <strain evidence="1 2">DSM 5718</strain>
    </source>
</reference>
<evidence type="ECO:0000313" key="1">
    <source>
        <dbReference type="EMBL" id="NIK73804.1"/>
    </source>
</evidence>
<proteinExistence type="predicted"/>
<evidence type="ECO:0000313" key="2">
    <source>
        <dbReference type="Proteomes" id="UP000537126"/>
    </source>
</evidence>
<name>A0A846MQE4_9BACT</name>
<accession>A0A846MQE4</accession>
<dbReference type="EMBL" id="JAASRN010000002">
    <property type="protein sequence ID" value="NIK73804.1"/>
    <property type="molecule type" value="Genomic_DNA"/>
</dbReference>
<dbReference type="Proteomes" id="UP000537126">
    <property type="component" value="Unassembled WGS sequence"/>
</dbReference>
<sequence>MAMLYFIYGITVMTITAMAYPNQPICLPASNLPRLLVVGGGFAGMNLIKHLPKGRFLGWFLSKKYPPSIWLRFPKACPCRSMTSLQAGFFFVLSLN</sequence>
<dbReference type="RefSeq" id="WP_166919070.1">
    <property type="nucleotide sequence ID" value="NZ_JAASRN010000002.1"/>
</dbReference>